<dbReference type="AlphaFoldDB" id="A0A922S6Z1"/>
<evidence type="ECO:0000313" key="3">
    <source>
        <dbReference type="Proteomes" id="UP000471633"/>
    </source>
</evidence>
<keyword evidence="3" id="KW-1185">Reference proteome</keyword>
<dbReference type="EMBL" id="AMPZ03000001">
    <property type="protein sequence ID" value="KAH9596165.1"/>
    <property type="molecule type" value="Genomic_DNA"/>
</dbReference>
<evidence type="ECO:0000259" key="1">
    <source>
        <dbReference type="Pfam" id="PF00078"/>
    </source>
</evidence>
<proteinExistence type="predicted"/>
<dbReference type="PANTHER" id="PTHR47027:SF25">
    <property type="entry name" value="REVERSE TRANSCRIPTASE DOMAIN-CONTAINING PROTEIN"/>
    <property type="match status" value="1"/>
</dbReference>
<feature type="domain" description="Reverse transcriptase" evidence="1">
    <location>
        <begin position="10"/>
        <end position="185"/>
    </location>
</feature>
<reference evidence="2" key="1">
    <citation type="journal article" date="2012" name="Nat. Genet.">
        <title>Whole-genome sequence of Schistosoma haematobium.</title>
        <authorList>
            <person name="Young N.D."/>
            <person name="Jex A.R."/>
            <person name="Li B."/>
            <person name="Liu S."/>
            <person name="Yang L."/>
            <person name="Xiong Z."/>
            <person name="Li Y."/>
            <person name="Cantacessi C."/>
            <person name="Hall R.S."/>
            <person name="Xu X."/>
            <person name="Chen F."/>
            <person name="Wu X."/>
            <person name="Zerlotini A."/>
            <person name="Oliveira G."/>
            <person name="Hofmann A."/>
            <person name="Zhang G."/>
            <person name="Fang X."/>
            <person name="Kang Y."/>
            <person name="Campbell B.E."/>
            <person name="Loukas A."/>
            <person name="Ranganathan S."/>
            <person name="Rollinson D."/>
            <person name="Rinaldi G."/>
            <person name="Brindley P.J."/>
            <person name="Yang H."/>
            <person name="Wang J."/>
            <person name="Wang J."/>
            <person name="Gasser R.B."/>
        </authorList>
    </citation>
    <scope>NUCLEOTIDE SEQUENCE</scope>
</reference>
<protein>
    <recommendedName>
        <fullName evidence="1">Reverse transcriptase domain-containing protein</fullName>
    </recommendedName>
</protein>
<dbReference type="PANTHER" id="PTHR47027">
    <property type="entry name" value="REVERSE TRANSCRIPTASE DOMAIN-CONTAINING PROTEIN"/>
    <property type="match status" value="1"/>
</dbReference>
<dbReference type="InterPro" id="IPR000477">
    <property type="entry name" value="RT_dom"/>
</dbReference>
<dbReference type="SUPFAM" id="SSF56672">
    <property type="entry name" value="DNA/RNA polymerases"/>
    <property type="match status" value="1"/>
</dbReference>
<reference evidence="2" key="2">
    <citation type="journal article" date="2019" name="Gigascience">
        <title>High-quality Schistosoma haematobium genome achieved by single-molecule and long-range sequencing.</title>
        <authorList>
            <person name="Stroehlein A.J."/>
            <person name="Korhonen P.K."/>
            <person name="Chong T.M."/>
            <person name="Lim Y.L."/>
            <person name="Chan K.G."/>
            <person name="Webster B."/>
            <person name="Rollinson D."/>
            <person name="Brindley P.J."/>
            <person name="Gasser R.B."/>
            <person name="Young N.D."/>
        </authorList>
    </citation>
    <scope>NUCLEOTIDE SEQUENCE</scope>
</reference>
<name>A0A922S6Z1_SCHHA</name>
<organism evidence="2 3">
    <name type="scientific">Schistosoma haematobium</name>
    <name type="common">Blood fluke</name>
    <dbReference type="NCBI Taxonomy" id="6185"/>
    <lineage>
        <taxon>Eukaryota</taxon>
        <taxon>Metazoa</taxon>
        <taxon>Spiralia</taxon>
        <taxon>Lophotrochozoa</taxon>
        <taxon>Platyhelminthes</taxon>
        <taxon>Trematoda</taxon>
        <taxon>Digenea</taxon>
        <taxon>Strigeidida</taxon>
        <taxon>Schistosomatoidea</taxon>
        <taxon>Schistosomatidae</taxon>
        <taxon>Schistosoma</taxon>
    </lineage>
</organism>
<dbReference type="RefSeq" id="XP_051074921.1">
    <property type="nucleotide sequence ID" value="XM_051208478.1"/>
</dbReference>
<gene>
    <name evidence="2" type="ORF">MS3_00000895</name>
</gene>
<dbReference type="GeneID" id="75576557"/>
<dbReference type="Proteomes" id="UP000471633">
    <property type="component" value="Unassembled WGS sequence"/>
</dbReference>
<comment type="caution">
    <text evidence="2">The sequence shown here is derived from an EMBL/GenBank/DDBJ whole genome shotgun (WGS) entry which is preliminary data.</text>
</comment>
<dbReference type="KEGG" id="shx:MS3_00000895"/>
<dbReference type="InterPro" id="IPR043502">
    <property type="entry name" value="DNA/RNA_pol_sf"/>
</dbReference>
<reference evidence="2" key="3">
    <citation type="submission" date="2021-06" db="EMBL/GenBank/DDBJ databases">
        <title>Chromosome-level genome assembly for S. haematobium.</title>
        <authorList>
            <person name="Stroehlein A.J."/>
        </authorList>
    </citation>
    <scope>NUCLEOTIDE SEQUENCE</scope>
</reference>
<dbReference type="CTD" id="75576557"/>
<evidence type="ECO:0000313" key="2">
    <source>
        <dbReference type="EMBL" id="KAH9596165.1"/>
    </source>
</evidence>
<accession>A0A922S6Z1</accession>
<reference evidence="2" key="4">
    <citation type="journal article" date="2022" name="PLoS Pathog.">
        <title>Chromosome-level genome of Schistosoma haematobium underpins genome-wide explorations of molecular variation.</title>
        <authorList>
            <person name="Stroehlein A.J."/>
            <person name="Korhonen P.K."/>
            <person name="Lee V.V."/>
            <person name="Ralph S.A."/>
            <person name="Mentink-Kane M."/>
            <person name="You H."/>
            <person name="McManus D.P."/>
            <person name="Tchuente L.T."/>
            <person name="Stothard J.R."/>
            <person name="Kaur P."/>
            <person name="Dudchenko O."/>
            <person name="Aiden E.L."/>
            <person name="Yang B."/>
            <person name="Yang H."/>
            <person name="Emery A.M."/>
            <person name="Webster B.L."/>
            <person name="Brindley P.J."/>
            <person name="Rollinson D."/>
            <person name="Chang B.C.H."/>
            <person name="Gasser R.B."/>
            <person name="Young N.D."/>
        </authorList>
    </citation>
    <scope>NUCLEOTIDE SEQUENCE</scope>
</reference>
<sequence length="229" mass="25904">MKGSEDPETRDQQTGFCKDRSFTDQIATLRIIVEHSVEWNSLQYINIIDYVAFDSVDMRTLWNLLRHYGVPDKIFNIIRNPHCKVVHGGQLTDELHVRTGIRQGCLLSFFLFLLMIDWIVKISISEGKHGIRWAAWMQLRDLNFADELTLLSYTHEQVQMKATSVIAASASVGLSIHKGKSKILKYNTENANPITLGEALEDVESLTSLGSIIDEQGRSDADVKARIGK</sequence>
<dbReference type="Pfam" id="PF00078">
    <property type="entry name" value="RVT_1"/>
    <property type="match status" value="1"/>
</dbReference>